<reference evidence="2" key="1">
    <citation type="submission" date="2016-11" db="UniProtKB">
        <authorList>
            <consortium name="WormBaseParasite"/>
        </authorList>
    </citation>
    <scope>IDENTIFICATION</scope>
    <source>
        <strain evidence="2">KR3021</strain>
    </source>
</reference>
<dbReference type="Proteomes" id="UP000095286">
    <property type="component" value="Unplaced"/>
</dbReference>
<accession>A0AC35TKY2</accession>
<name>A0AC35TKY2_9BILA</name>
<evidence type="ECO:0000313" key="1">
    <source>
        <dbReference type="Proteomes" id="UP000095286"/>
    </source>
</evidence>
<dbReference type="WBParaSite" id="RSKR_0000152700.1">
    <property type="protein sequence ID" value="RSKR_0000152700.1"/>
    <property type="gene ID" value="RSKR_0000152700"/>
</dbReference>
<evidence type="ECO:0000313" key="2">
    <source>
        <dbReference type="WBParaSite" id="RSKR_0000152700.1"/>
    </source>
</evidence>
<sequence length="1292" mass="143992">MSFSSRGASGGGNRPNNRLSSGGQSYAGKGNASSRVAASGHSKIGGIQSLSKGNAVVRRMPPIATLPSLRSECHGQDSNAAIVPSGGVGWNKPASATIVATPPTKSTFSSTIFSSNDPPLCGSKSVNAENGSDLRPKWAKSNTSSTTNIQEPPPAEYNEQADDGKSPKEFPSLSAAVRKGDSKVLPTAPAASTHSGGYISSHVRHNVLQRNLPNRYRAAPISSVTKSTPFDLNKKLEEVKNQEVVDGVERRNSDTTEAAKEEEYSNDEGLNMKTMNDNFAQYDQSQNHQESYETESYQARGNDYGYNNYEYQQQPKYSTSRFEPNNQRPRYQGYQGVPQPLMSIDTSSVSQQQKQLSLDYGDNNSYNTEGGQRSKKNSYSEHRSDYGFNNFNNSNNSRSRTNSNVGSQSSTKCESRNVRIMKRGEDFPNENCSDVAEVELVPIDTVIPNSISLKQHPGDRYNTNQEEDGVKKTLQNYDGQKTKSENNSNKQNSSPGAVNIWKKRAEQREMAEREMQRHYTSINDAEQHQYDNGAGNNYNNRSSYGNNQYDESYGPKHSNWKGNKGGERKRYEAGPRKNDNFTPPPVEKLYRNNRGVEDNFSNMGNFATENNYYSNDYRKEQRNSSTPEESGKNRFKKPSTRGAFVPRGNFGSRGKDRRPVRPYREGEHVNEKWETASESSGVQHNEKSFGHNEKDFGQAEKECGSEFVQDERFSAKNDEENKKVFPKPRFSKFEKREELEGSEQQQTSSKNVRPASQDVTGMKKKVPTNQKNHPRDFQQSKMNKFKSSKGFESGAADRLADNGSSETTDAEGVGTEENGFEPVLSKKARKAKQAKIDAEEAKKKKDKNKTNRSFTNSDYTSTQKSSFKESSLETQDGKKEDPHLQTSVPAPWSKGDSFTEPSPAIPTEQKTAANIDHSGVKKSPLEDVQKNPFDFEQFANLWSIGGDKDENSVPLMNSIAQNKPHDLPKNNSVDVVHENIMINDTSNNGHELFGLNHNSLIMASDPFGKQFQSQYNNATFATNNFGQNNSMYYQPKPNVQWSNATTPINNYSSNADFFSAFSAPLNNRPYQNNSQTANLGYGQPQHTPIKAPKPSQFQQQPFNLPYVQMPPPQNQVYAPPPPEFFRNQPPPPNMHYQQMQGASPEIQSNGHNFVSNQPIYPANSNIHYNGAYSPMPNIRNAHHLKGSNMDDSWNNFQQQPPKNQPGTNAHFQNNYGGAMYDTSQQMFNMPVNNQFTPSPNKAGGISSPSQTHNYHNSKGAGSNNNTTRPTPNASNGRWSNMNGGGYTTTKQN</sequence>
<organism evidence="1 2">
    <name type="scientific">Rhabditophanes sp. KR3021</name>
    <dbReference type="NCBI Taxonomy" id="114890"/>
    <lineage>
        <taxon>Eukaryota</taxon>
        <taxon>Metazoa</taxon>
        <taxon>Ecdysozoa</taxon>
        <taxon>Nematoda</taxon>
        <taxon>Chromadorea</taxon>
        <taxon>Rhabditida</taxon>
        <taxon>Tylenchina</taxon>
        <taxon>Panagrolaimomorpha</taxon>
        <taxon>Strongyloidoidea</taxon>
        <taxon>Alloionematidae</taxon>
        <taxon>Rhabditophanes</taxon>
    </lineage>
</organism>
<protein>
    <submittedName>
        <fullName evidence="2">BAT2_N domain-containing protein</fullName>
    </submittedName>
</protein>
<proteinExistence type="predicted"/>